<organism evidence="6">
    <name type="scientific">uncultured Dysgonomonas sp</name>
    <dbReference type="NCBI Taxonomy" id="206096"/>
    <lineage>
        <taxon>Bacteria</taxon>
        <taxon>Pseudomonadati</taxon>
        <taxon>Bacteroidota</taxon>
        <taxon>Bacteroidia</taxon>
        <taxon>Bacteroidales</taxon>
        <taxon>Dysgonomonadaceae</taxon>
        <taxon>Dysgonomonas</taxon>
        <taxon>environmental samples</taxon>
    </lineage>
</organism>
<comment type="catalytic activity">
    <reaction evidence="1 3 4">
        <text>[protein]-peptidylproline (omega=180) = [protein]-peptidylproline (omega=0)</text>
        <dbReference type="Rhea" id="RHEA:16237"/>
        <dbReference type="Rhea" id="RHEA-COMP:10747"/>
        <dbReference type="Rhea" id="RHEA-COMP:10748"/>
        <dbReference type="ChEBI" id="CHEBI:83833"/>
        <dbReference type="ChEBI" id="CHEBI:83834"/>
        <dbReference type="EC" id="5.2.1.8"/>
    </reaction>
</comment>
<proteinExistence type="inferred from homology"/>
<evidence type="ECO:0000259" key="5">
    <source>
        <dbReference type="PROSITE" id="PS50059"/>
    </source>
</evidence>
<protein>
    <recommendedName>
        <fullName evidence="4">Peptidyl-prolyl cis-trans isomerase</fullName>
        <ecNumber evidence="4">5.2.1.8</ecNumber>
    </recommendedName>
</protein>
<gene>
    <name evidence="6" type="ORF">KL86DYS2_12400</name>
</gene>
<accession>A0A212JV02</accession>
<evidence type="ECO:0000256" key="3">
    <source>
        <dbReference type="PROSITE-ProRule" id="PRU00277"/>
    </source>
</evidence>
<name>A0A212JV02_9BACT</name>
<evidence type="ECO:0000256" key="2">
    <source>
        <dbReference type="ARBA" id="ARBA00023110"/>
    </source>
</evidence>
<reference evidence="6" key="1">
    <citation type="submission" date="2016-04" db="EMBL/GenBank/DDBJ databases">
        <authorList>
            <person name="Evans L.H."/>
            <person name="Alamgir A."/>
            <person name="Owens N."/>
            <person name="Weber N.D."/>
            <person name="Virtaneva K."/>
            <person name="Barbian K."/>
            <person name="Babar A."/>
            <person name="Rosenke K."/>
        </authorList>
    </citation>
    <scope>NUCLEOTIDE SEQUENCE</scope>
    <source>
        <strain evidence="6">86-2</strain>
    </source>
</reference>
<feature type="domain" description="PPIase FKBP-type" evidence="5">
    <location>
        <begin position="97"/>
        <end position="195"/>
    </location>
</feature>
<dbReference type="Gene3D" id="3.10.50.40">
    <property type="match status" value="1"/>
</dbReference>
<evidence type="ECO:0000313" key="6">
    <source>
        <dbReference type="EMBL" id="SBW03233.1"/>
    </source>
</evidence>
<dbReference type="PROSITE" id="PS50059">
    <property type="entry name" value="FKBP_PPIASE"/>
    <property type="match status" value="1"/>
</dbReference>
<comment type="similarity">
    <text evidence="4">Belongs to the FKBP-type PPIase family.</text>
</comment>
<keyword evidence="2 3" id="KW-0697">Rotamase</keyword>
<dbReference type="AlphaFoldDB" id="A0A212JV02"/>
<evidence type="ECO:0000256" key="1">
    <source>
        <dbReference type="ARBA" id="ARBA00000971"/>
    </source>
</evidence>
<keyword evidence="3 4" id="KW-0413">Isomerase</keyword>
<dbReference type="Pfam" id="PF00254">
    <property type="entry name" value="FKBP_C"/>
    <property type="match status" value="1"/>
</dbReference>
<dbReference type="PROSITE" id="PS51257">
    <property type="entry name" value="PROKAR_LIPOPROTEIN"/>
    <property type="match status" value="1"/>
</dbReference>
<dbReference type="GO" id="GO:0003755">
    <property type="term" value="F:peptidyl-prolyl cis-trans isomerase activity"/>
    <property type="evidence" value="ECO:0007669"/>
    <property type="project" value="UniProtKB-UniRule"/>
</dbReference>
<dbReference type="SUPFAM" id="SSF54534">
    <property type="entry name" value="FKBP-like"/>
    <property type="match status" value="1"/>
</dbReference>
<dbReference type="EMBL" id="FLUL01000001">
    <property type="protein sequence ID" value="SBW03233.1"/>
    <property type="molecule type" value="Genomic_DNA"/>
</dbReference>
<sequence>MAKADCNPYDEYMNRRILILAVLFGVLISFGSCVNDDDDSTVSQEWKTYNEQQVRNASSSGYTARPSQSGNRSVYWKSITDFVPGDEPSIDRFPIFTDSVSVRYEGWFFRLDDTKYTFNTTEGDVNGIAVRTRVNSTNLVDGFATMLQNMKIDEQTEVCIPYLLGYGTLGSYSSGVQIIPGYTTLWYKIKLLNIYDEKKKEWVK</sequence>
<evidence type="ECO:0000256" key="4">
    <source>
        <dbReference type="RuleBase" id="RU003915"/>
    </source>
</evidence>
<dbReference type="InterPro" id="IPR001179">
    <property type="entry name" value="PPIase_FKBP_dom"/>
</dbReference>
<dbReference type="EC" id="5.2.1.8" evidence="4"/>
<dbReference type="InterPro" id="IPR046357">
    <property type="entry name" value="PPIase_dom_sf"/>
</dbReference>